<dbReference type="RefSeq" id="WP_145101803.1">
    <property type="nucleotide sequence ID" value="NZ_CP036348.1"/>
</dbReference>
<dbReference type="SUPFAM" id="SSF51735">
    <property type="entry name" value="NAD(P)-binding Rossmann-fold domains"/>
    <property type="match status" value="1"/>
</dbReference>
<dbReference type="Pfam" id="PF13561">
    <property type="entry name" value="adh_short_C2"/>
    <property type="match status" value="1"/>
</dbReference>
<gene>
    <name evidence="3" type="primary">ycdF_2</name>
    <name evidence="3" type="ORF">Poly24_50790</name>
</gene>
<dbReference type="AlphaFoldDB" id="A0A518K0M0"/>
<evidence type="ECO:0000313" key="4">
    <source>
        <dbReference type="Proteomes" id="UP000315082"/>
    </source>
</evidence>
<dbReference type="KEGG" id="rcf:Poly24_50790"/>
<evidence type="ECO:0000256" key="1">
    <source>
        <dbReference type="ARBA" id="ARBA00006484"/>
    </source>
</evidence>
<dbReference type="PRINTS" id="PR00081">
    <property type="entry name" value="GDHRDH"/>
</dbReference>
<keyword evidence="4" id="KW-1185">Reference proteome</keyword>
<dbReference type="FunFam" id="3.40.50.720:FF:000084">
    <property type="entry name" value="Short-chain dehydrogenase reductase"/>
    <property type="match status" value="1"/>
</dbReference>
<dbReference type="InterPro" id="IPR036291">
    <property type="entry name" value="NAD(P)-bd_dom_sf"/>
</dbReference>
<dbReference type="Proteomes" id="UP000315082">
    <property type="component" value="Chromosome"/>
</dbReference>
<protein>
    <submittedName>
        <fullName evidence="3">Glucose 1-dehydrogenase 2</fullName>
        <ecNumber evidence="3">1.1.1.47</ecNumber>
    </submittedName>
</protein>
<dbReference type="OrthoDB" id="9804774at2"/>
<organism evidence="3 4">
    <name type="scientific">Rosistilla carotiformis</name>
    <dbReference type="NCBI Taxonomy" id="2528017"/>
    <lineage>
        <taxon>Bacteria</taxon>
        <taxon>Pseudomonadati</taxon>
        <taxon>Planctomycetota</taxon>
        <taxon>Planctomycetia</taxon>
        <taxon>Pirellulales</taxon>
        <taxon>Pirellulaceae</taxon>
        <taxon>Rosistilla</taxon>
    </lineage>
</organism>
<dbReference type="GO" id="GO:0047936">
    <property type="term" value="F:glucose 1-dehydrogenase [NAD(P)+] activity"/>
    <property type="evidence" value="ECO:0007669"/>
    <property type="project" value="UniProtKB-EC"/>
</dbReference>
<keyword evidence="2 3" id="KW-0560">Oxidoreductase</keyword>
<reference evidence="3 4" key="1">
    <citation type="submission" date="2019-02" db="EMBL/GenBank/DDBJ databases">
        <title>Deep-cultivation of Planctomycetes and their phenomic and genomic characterization uncovers novel biology.</title>
        <authorList>
            <person name="Wiegand S."/>
            <person name="Jogler M."/>
            <person name="Boedeker C."/>
            <person name="Pinto D."/>
            <person name="Vollmers J."/>
            <person name="Rivas-Marin E."/>
            <person name="Kohn T."/>
            <person name="Peeters S.H."/>
            <person name="Heuer A."/>
            <person name="Rast P."/>
            <person name="Oberbeckmann S."/>
            <person name="Bunk B."/>
            <person name="Jeske O."/>
            <person name="Meyerdierks A."/>
            <person name="Storesund J.E."/>
            <person name="Kallscheuer N."/>
            <person name="Luecker S."/>
            <person name="Lage O.M."/>
            <person name="Pohl T."/>
            <person name="Merkel B.J."/>
            <person name="Hornburger P."/>
            <person name="Mueller R.-W."/>
            <person name="Bruemmer F."/>
            <person name="Labrenz M."/>
            <person name="Spormann A.M."/>
            <person name="Op den Camp H."/>
            <person name="Overmann J."/>
            <person name="Amann R."/>
            <person name="Jetten M.S.M."/>
            <person name="Mascher T."/>
            <person name="Medema M.H."/>
            <person name="Devos D.P."/>
            <person name="Kaster A.-K."/>
            <person name="Ovreas L."/>
            <person name="Rohde M."/>
            <person name="Galperin M.Y."/>
            <person name="Jogler C."/>
        </authorList>
    </citation>
    <scope>NUCLEOTIDE SEQUENCE [LARGE SCALE GENOMIC DNA]</scope>
    <source>
        <strain evidence="3 4">Poly24</strain>
    </source>
</reference>
<dbReference type="PROSITE" id="PS00061">
    <property type="entry name" value="ADH_SHORT"/>
    <property type="match status" value="1"/>
</dbReference>
<dbReference type="InterPro" id="IPR020904">
    <property type="entry name" value="Sc_DH/Rdtase_CS"/>
</dbReference>
<name>A0A518K0M0_9BACT</name>
<accession>A0A518K0M0</accession>
<dbReference type="InterPro" id="IPR002347">
    <property type="entry name" value="SDR_fam"/>
</dbReference>
<dbReference type="EC" id="1.1.1.47" evidence="3"/>
<dbReference type="Gene3D" id="3.40.50.720">
    <property type="entry name" value="NAD(P)-binding Rossmann-like Domain"/>
    <property type="match status" value="1"/>
</dbReference>
<dbReference type="CDD" id="cd05233">
    <property type="entry name" value="SDR_c"/>
    <property type="match status" value="1"/>
</dbReference>
<dbReference type="PANTHER" id="PTHR43639">
    <property type="entry name" value="OXIDOREDUCTASE, SHORT-CHAIN DEHYDROGENASE/REDUCTASE FAMILY (AFU_ORTHOLOGUE AFUA_5G02870)"/>
    <property type="match status" value="1"/>
</dbReference>
<proteinExistence type="inferred from homology"/>
<dbReference type="EMBL" id="CP036348">
    <property type="protein sequence ID" value="QDV71344.1"/>
    <property type="molecule type" value="Genomic_DNA"/>
</dbReference>
<evidence type="ECO:0000256" key="2">
    <source>
        <dbReference type="ARBA" id="ARBA00023002"/>
    </source>
</evidence>
<sequence length="265" mass="28898">MSNLSGKRALISGASRGIGAGAAIELARAGADVVINYFSNADEAETICKRCREFGVRAESVQADTGEQADCERLVAEAWDRMGGLEIVVSNAAYSDRELFYRANLDGFRRTIDVTMWGPFYLLRAASLKMIDAGTQGSIVIVSSPHAVQAMPGAMAYNMAKAAIDQMARTAAVELAQYRIRVNILHPGWIDTPGERKFFSEQTLEEKGAELPWGRLGQPQEIGRGVVFLSDPASEYITGSTLTIDGGIQLPWRDMFRVEETPQSV</sequence>
<dbReference type="PANTHER" id="PTHR43639:SF1">
    <property type="entry name" value="SHORT-CHAIN DEHYDROGENASE_REDUCTASE FAMILY PROTEIN"/>
    <property type="match status" value="1"/>
</dbReference>
<comment type="similarity">
    <text evidence="1">Belongs to the short-chain dehydrogenases/reductases (SDR) family.</text>
</comment>
<evidence type="ECO:0000313" key="3">
    <source>
        <dbReference type="EMBL" id="QDV71344.1"/>
    </source>
</evidence>